<keyword evidence="5 8" id="KW-0812">Transmembrane</keyword>
<evidence type="ECO:0000256" key="5">
    <source>
        <dbReference type="ARBA" id="ARBA00022692"/>
    </source>
</evidence>
<feature type="transmembrane region" description="Helical" evidence="8">
    <location>
        <begin position="277"/>
        <end position="295"/>
    </location>
</feature>
<organism evidence="9 10">
    <name type="scientific">Acrobeloides nanus</name>
    <dbReference type="NCBI Taxonomy" id="290746"/>
    <lineage>
        <taxon>Eukaryota</taxon>
        <taxon>Metazoa</taxon>
        <taxon>Ecdysozoa</taxon>
        <taxon>Nematoda</taxon>
        <taxon>Chromadorea</taxon>
        <taxon>Rhabditida</taxon>
        <taxon>Tylenchina</taxon>
        <taxon>Cephalobomorpha</taxon>
        <taxon>Cephaloboidea</taxon>
        <taxon>Cephalobidae</taxon>
        <taxon>Acrobeloides</taxon>
    </lineage>
</organism>
<feature type="transmembrane region" description="Helical" evidence="8">
    <location>
        <begin position="33"/>
        <end position="54"/>
    </location>
</feature>
<dbReference type="WBParaSite" id="ACRNAN_Path_1189.g4621.t1">
    <property type="protein sequence ID" value="ACRNAN_Path_1189.g4621.t1"/>
    <property type="gene ID" value="ACRNAN_Path_1189.g4621"/>
</dbReference>
<comment type="similarity">
    <text evidence="2">Belongs to the dpy-19 family.</text>
</comment>
<evidence type="ECO:0000256" key="7">
    <source>
        <dbReference type="ARBA" id="ARBA00023136"/>
    </source>
</evidence>
<keyword evidence="3" id="KW-0328">Glycosyltransferase</keyword>
<feature type="transmembrane region" description="Helical" evidence="8">
    <location>
        <begin position="231"/>
        <end position="247"/>
    </location>
</feature>
<feature type="transmembrane region" description="Helical" evidence="8">
    <location>
        <begin position="174"/>
        <end position="197"/>
    </location>
</feature>
<evidence type="ECO:0000256" key="4">
    <source>
        <dbReference type="ARBA" id="ARBA00022679"/>
    </source>
</evidence>
<reference evidence="10" key="1">
    <citation type="submission" date="2022-11" db="UniProtKB">
        <authorList>
            <consortium name="WormBaseParasite"/>
        </authorList>
    </citation>
    <scope>IDENTIFICATION</scope>
</reference>
<dbReference type="GO" id="GO:0005637">
    <property type="term" value="C:nuclear inner membrane"/>
    <property type="evidence" value="ECO:0007669"/>
    <property type="project" value="TreeGrafter"/>
</dbReference>
<evidence type="ECO:0000256" key="8">
    <source>
        <dbReference type="SAM" id="Phobius"/>
    </source>
</evidence>
<evidence type="ECO:0000313" key="9">
    <source>
        <dbReference type="Proteomes" id="UP000887540"/>
    </source>
</evidence>
<feature type="transmembrane region" description="Helical" evidence="8">
    <location>
        <begin position="351"/>
        <end position="370"/>
    </location>
</feature>
<keyword evidence="6 8" id="KW-1133">Transmembrane helix</keyword>
<comment type="subcellular location">
    <subcellularLocation>
        <location evidence="1">Membrane</location>
        <topology evidence="1">Multi-pass membrane protein</topology>
    </subcellularLocation>
</comment>
<evidence type="ECO:0000256" key="6">
    <source>
        <dbReference type="ARBA" id="ARBA00022989"/>
    </source>
</evidence>
<name>A0A914BX69_9BILA</name>
<accession>A0A914BX69</accession>
<dbReference type="Pfam" id="PF10034">
    <property type="entry name" value="Dpy19"/>
    <property type="match status" value="1"/>
</dbReference>
<feature type="transmembrane region" description="Helical" evidence="8">
    <location>
        <begin position="254"/>
        <end position="271"/>
    </location>
</feature>
<protein>
    <submittedName>
        <fullName evidence="10">Uncharacterized protein</fullName>
    </submittedName>
</protein>
<dbReference type="AlphaFoldDB" id="A0A914BX69"/>
<evidence type="ECO:0000256" key="1">
    <source>
        <dbReference type="ARBA" id="ARBA00004141"/>
    </source>
</evidence>
<evidence type="ECO:0000256" key="3">
    <source>
        <dbReference type="ARBA" id="ARBA00022676"/>
    </source>
</evidence>
<keyword evidence="7 8" id="KW-0472">Membrane</keyword>
<sequence>MAGIPKKKRQTTTNVLSKNHMAVDRPVSWVSIFFWWLLVFFTAITLWIGNGYYLSHLFERDRHFSHLSDFEREMSYRTEMGLYFSYYKTIINAPSFTDGVYKIMNDNITEYGHTINTLQRFNLYPELLLSAAYRIFKGLVQEKDWKKYEICWRVNRGNLPPIDSCEGIGNSHFFYVYNVFGIAGSVLASVFLLGVILSGSYFGGLISASAFLFNHGEATRVQWTPPLRESFAYPVFLAQICLLSYILKTKSCKLIPFISFTFLTVSSLLFWQFSQFALTTQLGSLFLVYTLELTYESTMKSLLKSYMISFLISYSLLFGNTMLLSSLFFSSIVSIFVIMQLRVFVLSRITFRPIFILAHLLFFVLGVFGIKSLIGRLLDIRDDDHIFDILRSKFTDFANFHTRLYTCAVEFDFISTEA</sequence>
<dbReference type="Proteomes" id="UP000887540">
    <property type="component" value="Unplaced"/>
</dbReference>
<evidence type="ECO:0000256" key="2">
    <source>
        <dbReference type="ARBA" id="ARBA00008744"/>
    </source>
</evidence>
<proteinExistence type="inferred from homology"/>
<feature type="transmembrane region" description="Helical" evidence="8">
    <location>
        <begin position="316"/>
        <end position="339"/>
    </location>
</feature>
<dbReference type="PANTHER" id="PTHR31488">
    <property type="entry name" value="DPY-19-LIKE 1, LIKE (H. SAPIENS)"/>
    <property type="match status" value="1"/>
</dbReference>
<dbReference type="InterPro" id="IPR018732">
    <property type="entry name" value="Dpy-19/Dpy-19-like"/>
</dbReference>
<dbReference type="PANTHER" id="PTHR31488:SF1">
    <property type="entry name" value="C-MANNOSYLTRANSFERASE DPY19L1"/>
    <property type="match status" value="1"/>
</dbReference>
<keyword evidence="4" id="KW-0808">Transferase</keyword>
<keyword evidence="9" id="KW-1185">Reference proteome</keyword>
<evidence type="ECO:0000313" key="10">
    <source>
        <dbReference type="WBParaSite" id="ACRNAN_Path_1189.g4621.t1"/>
    </source>
</evidence>
<dbReference type="GO" id="GO:0000030">
    <property type="term" value="F:mannosyltransferase activity"/>
    <property type="evidence" value="ECO:0007669"/>
    <property type="project" value="TreeGrafter"/>
</dbReference>